<name>A0A0V1LNE3_9BILA</name>
<keyword evidence="3" id="KW-1185">Reference proteome</keyword>
<accession>A0A0V1LNE3</accession>
<keyword evidence="1" id="KW-1133">Transmembrane helix</keyword>
<dbReference type="AlphaFoldDB" id="A0A0V1LNE3"/>
<keyword evidence="1" id="KW-0812">Transmembrane</keyword>
<reference evidence="2 3" key="1">
    <citation type="submission" date="2015-05" db="EMBL/GenBank/DDBJ databases">
        <title>Evolution of Trichinella species and genotypes.</title>
        <authorList>
            <person name="Korhonen P.K."/>
            <person name="Edoardo P."/>
            <person name="Giuseppe L.R."/>
            <person name="Gasser R.B."/>
        </authorList>
    </citation>
    <scope>NUCLEOTIDE SEQUENCE [LARGE SCALE GENOMIC DNA]</scope>
    <source>
        <strain evidence="2">ISS10</strain>
    </source>
</reference>
<evidence type="ECO:0000313" key="3">
    <source>
        <dbReference type="Proteomes" id="UP000054721"/>
    </source>
</evidence>
<dbReference type="Proteomes" id="UP000054721">
    <property type="component" value="Unassembled WGS sequence"/>
</dbReference>
<proteinExistence type="predicted"/>
<dbReference type="OrthoDB" id="2163268at2759"/>
<evidence type="ECO:0000313" key="2">
    <source>
        <dbReference type="EMBL" id="KRZ60876.1"/>
    </source>
</evidence>
<gene>
    <name evidence="2" type="ORF">T02_12783</name>
</gene>
<protein>
    <submittedName>
        <fullName evidence="2">Uncharacterized protein</fullName>
    </submittedName>
</protein>
<dbReference type="EMBL" id="JYDW01000024">
    <property type="protein sequence ID" value="KRZ60876.1"/>
    <property type="molecule type" value="Genomic_DNA"/>
</dbReference>
<feature type="transmembrane region" description="Helical" evidence="1">
    <location>
        <begin position="44"/>
        <end position="64"/>
    </location>
</feature>
<organism evidence="2 3">
    <name type="scientific">Trichinella nativa</name>
    <dbReference type="NCBI Taxonomy" id="6335"/>
    <lineage>
        <taxon>Eukaryota</taxon>
        <taxon>Metazoa</taxon>
        <taxon>Ecdysozoa</taxon>
        <taxon>Nematoda</taxon>
        <taxon>Enoplea</taxon>
        <taxon>Dorylaimia</taxon>
        <taxon>Trichinellida</taxon>
        <taxon>Trichinellidae</taxon>
        <taxon>Trichinella</taxon>
    </lineage>
</organism>
<evidence type="ECO:0000256" key="1">
    <source>
        <dbReference type="SAM" id="Phobius"/>
    </source>
</evidence>
<sequence>MAVEKSEGESWACRLNNCALFATLSIRASLKFPPTDISDLPSSLVVWIYLLFASALTLLTAYTCTI</sequence>
<comment type="caution">
    <text evidence="2">The sequence shown here is derived from an EMBL/GenBank/DDBJ whole genome shotgun (WGS) entry which is preliminary data.</text>
</comment>
<keyword evidence="1" id="KW-0472">Membrane</keyword>